<comment type="caution">
    <text evidence="6">The sequence shown here is derived from an EMBL/GenBank/DDBJ whole genome shotgun (WGS) entry which is preliminary data.</text>
</comment>
<dbReference type="SUPFAM" id="SSF53807">
    <property type="entry name" value="Helical backbone' metal receptor"/>
    <property type="match status" value="1"/>
</dbReference>
<dbReference type="GO" id="GO:0007155">
    <property type="term" value="P:cell adhesion"/>
    <property type="evidence" value="ECO:0007669"/>
    <property type="project" value="InterPro"/>
</dbReference>
<feature type="compositionally biased region" description="Low complexity" evidence="5">
    <location>
        <begin position="1"/>
        <end position="11"/>
    </location>
</feature>
<keyword evidence="2 4" id="KW-0813">Transport</keyword>
<dbReference type="AlphaFoldDB" id="A0A7X1TN33"/>
<dbReference type="InterPro" id="IPR006127">
    <property type="entry name" value="ZnuA-like"/>
</dbReference>
<accession>A0A7X1TN33</accession>
<reference evidence="7" key="1">
    <citation type="submission" date="2019-07" db="EMBL/GenBank/DDBJ databases">
        <title>Arthrobacter KR32 sp. nov., isolated from mountain cheese made of cows milk.</title>
        <authorList>
            <person name="Flegler A."/>
        </authorList>
    </citation>
    <scope>NUCLEOTIDE SEQUENCE [LARGE SCALE GENOMIC DNA]</scope>
    <source>
        <strain evidence="7">KR32</strain>
    </source>
</reference>
<evidence type="ECO:0000313" key="7">
    <source>
        <dbReference type="Proteomes" id="UP000326464"/>
    </source>
</evidence>
<dbReference type="Pfam" id="PF01297">
    <property type="entry name" value="ZnuA"/>
    <property type="match status" value="1"/>
</dbReference>
<evidence type="ECO:0000256" key="1">
    <source>
        <dbReference type="ARBA" id="ARBA00011028"/>
    </source>
</evidence>
<feature type="region of interest" description="Disordered" evidence="5">
    <location>
        <begin position="1"/>
        <end position="23"/>
    </location>
</feature>
<dbReference type="InterPro" id="IPR006128">
    <property type="entry name" value="Lipoprotein_PsaA-like"/>
</dbReference>
<keyword evidence="7" id="KW-1185">Reference proteome</keyword>
<gene>
    <name evidence="6" type="ORF">FNH21_06050</name>
</gene>
<dbReference type="GO" id="GO:0046872">
    <property type="term" value="F:metal ion binding"/>
    <property type="evidence" value="ECO:0007669"/>
    <property type="project" value="InterPro"/>
</dbReference>
<dbReference type="Gene3D" id="3.40.50.1980">
    <property type="entry name" value="Nitrogenase molybdenum iron protein domain"/>
    <property type="match status" value="2"/>
</dbReference>
<keyword evidence="3" id="KW-0732">Signal</keyword>
<evidence type="ECO:0000256" key="2">
    <source>
        <dbReference type="ARBA" id="ARBA00022448"/>
    </source>
</evidence>
<comment type="similarity">
    <text evidence="1 4">Belongs to the bacterial solute-binding protein 9 family.</text>
</comment>
<proteinExistence type="inferred from homology"/>
<evidence type="ECO:0000256" key="5">
    <source>
        <dbReference type="SAM" id="MobiDB-lite"/>
    </source>
</evidence>
<dbReference type="GO" id="GO:0030001">
    <property type="term" value="P:metal ion transport"/>
    <property type="evidence" value="ECO:0007669"/>
    <property type="project" value="InterPro"/>
</dbReference>
<dbReference type="InterPro" id="IPR006129">
    <property type="entry name" value="AdhesinB"/>
</dbReference>
<dbReference type="EMBL" id="VJXX01000001">
    <property type="protein sequence ID" value="MPY10287.1"/>
    <property type="molecule type" value="Genomic_DNA"/>
</dbReference>
<dbReference type="PANTHER" id="PTHR42953">
    <property type="entry name" value="HIGH-AFFINITY ZINC UPTAKE SYSTEM PROTEIN ZNUA-RELATED"/>
    <property type="match status" value="1"/>
</dbReference>
<dbReference type="PRINTS" id="PR00690">
    <property type="entry name" value="ADHESNFAMILY"/>
</dbReference>
<dbReference type="PRINTS" id="PR00691">
    <property type="entry name" value="ADHESINB"/>
</dbReference>
<organism evidence="6 7">
    <name type="scientific">Arthrobacter bussei</name>
    <dbReference type="NCBI Taxonomy" id="2594179"/>
    <lineage>
        <taxon>Bacteria</taxon>
        <taxon>Bacillati</taxon>
        <taxon>Actinomycetota</taxon>
        <taxon>Actinomycetes</taxon>
        <taxon>Micrococcales</taxon>
        <taxon>Micrococcaceae</taxon>
        <taxon>Arthrobacter</taxon>
    </lineage>
</organism>
<evidence type="ECO:0000256" key="4">
    <source>
        <dbReference type="RuleBase" id="RU003512"/>
    </source>
</evidence>
<evidence type="ECO:0000313" key="6">
    <source>
        <dbReference type="EMBL" id="MPY10287.1"/>
    </source>
</evidence>
<protein>
    <submittedName>
        <fullName evidence="6">Zinc ABC transporter substrate-binding protein</fullName>
    </submittedName>
</protein>
<name>A0A7X1TN33_9MICC</name>
<dbReference type="OrthoDB" id="9810636at2"/>
<dbReference type="InterPro" id="IPR050492">
    <property type="entry name" value="Bact_metal-bind_prot9"/>
</dbReference>
<evidence type="ECO:0000256" key="3">
    <source>
        <dbReference type="ARBA" id="ARBA00022729"/>
    </source>
</evidence>
<sequence length="292" mass="30643">MAALALSACAPPSDPADPDGTNSTSMTVLTSFYPLQFVVERVGGDTVEISSITPPGAEPHNLELSPAKVAELADASAVVYASGFQAAVDEAVVQTAPEHAIDVADAAQLSTAGGGTAEDDDAGDPHFWLDPERLGDVTDVVAERLGELDPQNAVEYAANADKLNQELSTLDEDFSTGLATCERRTIVVSHEAYGYLTDRYDLEQTGVSGIDPEAEPAPARIAKIRRVIEGQDVTTIFTESLVNPKVAETLAADLGVTTALLDPIESHADTSGDYLDVMRGNLSALREALDCA</sequence>
<dbReference type="PANTHER" id="PTHR42953:SF3">
    <property type="entry name" value="HIGH-AFFINITY ZINC UPTAKE SYSTEM PROTEIN ZNUA"/>
    <property type="match status" value="1"/>
</dbReference>
<dbReference type="Proteomes" id="UP000326464">
    <property type="component" value="Unassembled WGS sequence"/>
</dbReference>